<dbReference type="Pfam" id="PF08532">
    <property type="entry name" value="Glyco_hydro_42M"/>
    <property type="match status" value="1"/>
</dbReference>
<organism evidence="2 3">
    <name type="scientific">Bordetella genomosp. 11</name>
    <dbReference type="NCBI Taxonomy" id="1416808"/>
    <lineage>
        <taxon>Bacteria</taxon>
        <taxon>Pseudomonadati</taxon>
        <taxon>Pseudomonadota</taxon>
        <taxon>Betaproteobacteria</taxon>
        <taxon>Burkholderiales</taxon>
        <taxon>Alcaligenaceae</taxon>
        <taxon>Bordetella</taxon>
    </lineage>
</organism>
<gene>
    <name evidence="2" type="ORF">CAL28_06165</name>
</gene>
<evidence type="ECO:0000259" key="1">
    <source>
        <dbReference type="Pfam" id="PF08532"/>
    </source>
</evidence>
<dbReference type="InterPro" id="IPR017853">
    <property type="entry name" value="GH"/>
</dbReference>
<accession>A0A261V276</accession>
<dbReference type="GO" id="GO:0004565">
    <property type="term" value="F:beta-galactosidase activity"/>
    <property type="evidence" value="ECO:0007669"/>
    <property type="project" value="InterPro"/>
</dbReference>
<dbReference type="Pfam" id="PF14871">
    <property type="entry name" value="GHL6"/>
    <property type="match status" value="1"/>
</dbReference>
<dbReference type="InterPro" id="IPR028212">
    <property type="entry name" value="GHL6"/>
</dbReference>
<dbReference type="InterPro" id="IPR029062">
    <property type="entry name" value="Class_I_gatase-like"/>
</dbReference>
<dbReference type="SUPFAM" id="SSF52317">
    <property type="entry name" value="Class I glutamine amidotransferase-like"/>
    <property type="match status" value="1"/>
</dbReference>
<dbReference type="EMBL" id="NEVS01000001">
    <property type="protein sequence ID" value="OZI67263.1"/>
    <property type="molecule type" value="Genomic_DNA"/>
</dbReference>
<feature type="domain" description="Beta-galactosidase trimerisation" evidence="1">
    <location>
        <begin position="364"/>
        <end position="464"/>
    </location>
</feature>
<keyword evidence="3" id="KW-1185">Reference proteome</keyword>
<dbReference type="Gene3D" id="3.40.50.880">
    <property type="match status" value="1"/>
</dbReference>
<name>A0A261V276_9BORD</name>
<reference evidence="3" key="1">
    <citation type="submission" date="2017-05" db="EMBL/GenBank/DDBJ databases">
        <title>Complete and WGS of Bordetella genogroups.</title>
        <authorList>
            <person name="Spilker T."/>
            <person name="Lipuma J."/>
        </authorList>
    </citation>
    <scope>NUCLEOTIDE SEQUENCE [LARGE SCALE GENOMIC DNA]</scope>
    <source>
        <strain evidence="3">AU8856</strain>
    </source>
</reference>
<evidence type="ECO:0000313" key="3">
    <source>
        <dbReference type="Proteomes" id="UP000215767"/>
    </source>
</evidence>
<sequence length="710" mass="79593">MTPDLDHRWLKDSLAMITTMRADDASRWDPGKLVELARSFSLGALGFSVGGVTAFYPTRLPDHPVSPSLDGRDLVGETIAALHAAGIRAIGRIDPSLGSPQAYARYPERFARDADGQPIKLHDFYLTCPNGDHFRVFMIDVVREIVERHALDGLWANAAQFSPWSTGRCYCDRCRTSFREAFGKDFPEREDWNDPVWKQYNEWRYTRIADWNRMVKAVIDEVRPACAWLPLSQVIESWDHTRKGGWDIDMTIPHADGVVLEAQRRYCNLWWPGMEARYAQGMDDQRGSGITISYFYPWWRFTHAPVAENRVWAAQMVANGARPWLHLTGYFSEHFDRRGLEPMRALFRFFHERGDVYQDRRSAAEVALVYSRTCLDYTGAAQPDLNYLDGFRGAYNALMDGRLPFDLLSDKNLSARSLARYKAVLLPNLACMDEALARILQDYMEGGGHVVATYRTGFCDRWGNPRTEPLISSLLGARYTGETRTDLKAAYALIGRRDHPVLADTGDTDLLPLAGGVCRFEAGLADDADVLRLVPPVEARPGSGMSVPEFNAAAGITDIPLLLSRRIGAGSLVYFPWEPDRIGFHFGLRDPMRLLAQALRAAPGWSDLVTIDGPGLIDTSVMDKPGSRVVTLVNFNTHGGMRSGNRRAVEEVIPLHELRLAVRLPAGARCVGAELAVAGTPVPYLQEGERVRVTIPRMTEFESLVLSWET</sequence>
<dbReference type="SUPFAM" id="SSF51445">
    <property type="entry name" value="(Trans)glycosidases"/>
    <property type="match status" value="1"/>
</dbReference>
<proteinExistence type="predicted"/>
<comment type="caution">
    <text evidence="2">The sequence shown here is derived from an EMBL/GenBank/DDBJ whole genome shotgun (WGS) entry which is preliminary data.</text>
</comment>
<protein>
    <recommendedName>
        <fullName evidence="1">Beta-galactosidase trimerisation domain-containing protein</fullName>
    </recommendedName>
</protein>
<dbReference type="Proteomes" id="UP000215767">
    <property type="component" value="Unassembled WGS sequence"/>
</dbReference>
<dbReference type="RefSeq" id="WP_094840456.1">
    <property type="nucleotide sequence ID" value="NZ_NEVS01000001.1"/>
</dbReference>
<dbReference type="AlphaFoldDB" id="A0A261V276"/>
<evidence type="ECO:0000313" key="2">
    <source>
        <dbReference type="EMBL" id="OZI67263.1"/>
    </source>
</evidence>
<dbReference type="OrthoDB" id="9800974at2"/>
<dbReference type="InterPro" id="IPR013738">
    <property type="entry name" value="Beta_galactosidase_Trimer"/>
</dbReference>
<dbReference type="CDD" id="cd03143">
    <property type="entry name" value="A4_beta-galactosidase_middle_domain"/>
    <property type="match status" value="1"/>
</dbReference>
<dbReference type="Gene3D" id="3.20.20.80">
    <property type="entry name" value="Glycosidases"/>
    <property type="match status" value="1"/>
</dbReference>
<dbReference type="GO" id="GO:0005975">
    <property type="term" value="P:carbohydrate metabolic process"/>
    <property type="evidence" value="ECO:0007669"/>
    <property type="project" value="InterPro"/>
</dbReference>